<protein>
    <submittedName>
        <fullName evidence="2">Uncharacterized protein</fullName>
    </submittedName>
</protein>
<dbReference type="AlphaFoldDB" id="A0A9D4KWS2"/>
<reference evidence="2" key="2">
    <citation type="submission" date="2020-11" db="EMBL/GenBank/DDBJ databases">
        <authorList>
            <person name="McCartney M.A."/>
            <person name="Auch B."/>
            <person name="Kono T."/>
            <person name="Mallez S."/>
            <person name="Becker A."/>
            <person name="Gohl D.M."/>
            <person name="Silverstein K.A.T."/>
            <person name="Koren S."/>
            <person name="Bechman K.B."/>
            <person name="Herman A."/>
            <person name="Abrahante J.E."/>
            <person name="Garbe J."/>
        </authorList>
    </citation>
    <scope>NUCLEOTIDE SEQUENCE</scope>
    <source>
        <strain evidence="2">Duluth1</strain>
        <tissue evidence="2">Whole animal</tissue>
    </source>
</reference>
<keyword evidence="3" id="KW-1185">Reference proteome</keyword>
<accession>A0A9D4KWS2</accession>
<reference evidence="2" key="1">
    <citation type="journal article" date="2019" name="bioRxiv">
        <title>The Genome of the Zebra Mussel, Dreissena polymorpha: A Resource for Invasive Species Research.</title>
        <authorList>
            <person name="McCartney M.A."/>
            <person name="Auch B."/>
            <person name="Kono T."/>
            <person name="Mallez S."/>
            <person name="Zhang Y."/>
            <person name="Obille A."/>
            <person name="Becker A."/>
            <person name="Abrahante J.E."/>
            <person name="Garbe J."/>
            <person name="Badalamenti J.P."/>
            <person name="Herman A."/>
            <person name="Mangelson H."/>
            <person name="Liachko I."/>
            <person name="Sullivan S."/>
            <person name="Sone E.D."/>
            <person name="Koren S."/>
            <person name="Silverstein K.A.T."/>
            <person name="Beckman K.B."/>
            <person name="Gohl D.M."/>
        </authorList>
    </citation>
    <scope>NUCLEOTIDE SEQUENCE</scope>
    <source>
        <strain evidence="2">Duluth1</strain>
        <tissue evidence="2">Whole animal</tissue>
    </source>
</reference>
<dbReference type="EMBL" id="JAIWYP010000003">
    <property type="protein sequence ID" value="KAH3847119.1"/>
    <property type="molecule type" value="Genomic_DNA"/>
</dbReference>
<proteinExistence type="predicted"/>
<comment type="caution">
    <text evidence="2">The sequence shown here is derived from an EMBL/GenBank/DDBJ whole genome shotgun (WGS) entry which is preliminary data.</text>
</comment>
<organism evidence="2 3">
    <name type="scientific">Dreissena polymorpha</name>
    <name type="common">Zebra mussel</name>
    <name type="synonym">Mytilus polymorpha</name>
    <dbReference type="NCBI Taxonomy" id="45954"/>
    <lineage>
        <taxon>Eukaryota</taxon>
        <taxon>Metazoa</taxon>
        <taxon>Spiralia</taxon>
        <taxon>Lophotrochozoa</taxon>
        <taxon>Mollusca</taxon>
        <taxon>Bivalvia</taxon>
        <taxon>Autobranchia</taxon>
        <taxon>Heteroconchia</taxon>
        <taxon>Euheterodonta</taxon>
        <taxon>Imparidentia</taxon>
        <taxon>Neoheterodontei</taxon>
        <taxon>Myida</taxon>
        <taxon>Dreissenoidea</taxon>
        <taxon>Dreissenidae</taxon>
        <taxon>Dreissena</taxon>
    </lineage>
</organism>
<feature type="signal peptide" evidence="1">
    <location>
        <begin position="1"/>
        <end position="15"/>
    </location>
</feature>
<dbReference type="Proteomes" id="UP000828390">
    <property type="component" value="Unassembled WGS sequence"/>
</dbReference>
<feature type="chain" id="PRO_5039567256" evidence="1">
    <location>
        <begin position="16"/>
        <end position="99"/>
    </location>
</feature>
<evidence type="ECO:0000256" key="1">
    <source>
        <dbReference type="SAM" id="SignalP"/>
    </source>
</evidence>
<gene>
    <name evidence="2" type="ORF">DPMN_089433</name>
</gene>
<sequence>MYCLLTLSLLNVTQLIEIEHLITNCAYCFKITHRRLAARNILLTYLNEVKIYGFGPQPEEEYDGDAENGKKVSKTTGDRHEQHYFEQQSFVIQDTLMST</sequence>
<evidence type="ECO:0000313" key="3">
    <source>
        <dbReference type="Proteomes" id="UP000828390"/>
    </source>
</evidence>
<keyword evidence="1" id="KW-0732">Signal</keyword>
<evidence type="ECO:0000313" key="2">
    <source>
        <dbReference type="EMBL" id="KAH3847119.1"/>
    </source>
</evidence>
<name>A0A9D4KWS2_DREPO</name>